<keyword evidence="3" id="KW-1185">Reference proteome</keyword>
<evidence type="ECO:0000313" key="2">
    <source>
        <dbReference type="EMBL" id="MBB5844914.1"/>
    </source>
</evidence>
<dbReference type="AlphaFoldDB" id="A0A841ARL3"/>
<feature type="region of interest" description="Disordered" evidence="1">
    <location>
        <begin position="1"/>
        <end position="30"/>
    </location>
</feature>
<evidence type="ECO:0000313" key="3">
    <source>
        <dbReference type="Proteomes" id="UP000536685"/>
    </source>
</evidence>
<sequence length="70" mass="7705">MELTPDDLARAGNLGMDHAEDENNSGTRTPPLYAAELWTTVMGTAPKGGYPADAVSHLRDSYNRGRMDYY</sequence>
<gene>
    <name evidence="2" type="ORF">HD599_003237</name>
</gene>
<accession>A0A841ARL3</accession>
<protein>
    <submittedName>
        <fullName evidence="2">Uncharacterized protein</fullName>
    </submittedName>
</protein>
<organism evidence="2 3">
    <name type="scientific">Conyzicola lurida</name>
    <dbReference type="NCBI Taxonomy" id="1172621"/>
    <lineage>
        <taxon>Bacteria</taxon>
        <taxon>Bacillati</taxon>
        <taxon>Actinomycetota</taxon>
        <taxon>Actinomycetes</taxon>
        <taxon>Micrococcales</taxon>
        <taxon>Microbacteriaceae</taxon>
        <taxon>Conyzicola</taxon>
    </lineage>
</organism>
<dbReference type="Proteomes" id="UP000536685">
    <property type="component" value="Unassembled WGS sequence"/>
</dbReference>
<dbReference type="RefSeq" id="WP_184239538.1">
    <property type="nucleotide sequence ID" value="NZ_JACHMJ010000001.1"/>
</dbReference>
<evidence type="ECO:0000256" key="1">
    <source>
        <dbReference type="SAM" id="MobiDB-lite"/>
    </source>
</evidence>
<comment type="caution">
    <text evidence="2">The sequence shown here is derived from an EMBL/GenBank/DDBJ whole genome shotgun (WGS) entry which is preliminary data.</text>
</comment>
<proteinExistence type="predicted"/>
<name>A0A841ARL3_9MICO</name>
<reference evidence="2 3" key="1">
    <citation type="submission" date="2020-08" db="EMBL/GenBank/DDBJ databases">
        <title>Sequencing the genomes of 1000 actinobacteria strains.</title>
        <authorList>
            <person name="Klenk H.-P."/>
        </authorList>
    </citation>
    <scope>NUCLEOTIDE SEQUENCE [LARGE SCALE GENOMIC DNA]</scope>
    <source>
        <strain evidence="2 3">DSM 105784</strain>
    </source>
</reference>
<dbReference type="EMBL" id="JACHMJ010000001">
    <property type="protein sequence ID" value="MBB5844914.1"/>
    <property type="molecule type" value="Genomic_DNA"/>
</dbReference>